<evidence type="ECO:0000313" key="2">
    <source>
        <dbReference type="EMBL" id="XBT98078.1"/>
    </source>
</evidence>
<organism evidence="2">
    <name type="scientific">Rhizobium sp. ZPR3</name>
    <dbReference type="NCBI Taxonomy" id="3158967"/>
    <lineage>
        <taxon>Bacteria</taxon>
        <taxon>Pseudomonadati</taxon>
        <taxon>Pseudomonadota</taxon>
        <taxon>Alphaproteobacteria</taxon>
        <taxon>Hyphomicrobiales</taxon>
        <taxon>Rhizobiaceae</taxon>
        <taxon>Rhizobium/Agrobacterium group</taxon>
        <taxon>Rhizobium</taxon>
    </lineage>
</organism>
<dbReference type="GO" id="GO:0006355">
    <property type="term" value="P:regulation of DNA-templated transcription"/>
    <property type="evidence" value="ECO:0007669"/>
    <property type="project" value="InterPro"/>
</dbReference>
<geneLocation type="plasmid" evidence="2">
    <name>unnamed5</name>
</geneLocation>
<dbReference type="EMBL" id="CP157965">
    <property type="protein sequence ID" value="XBT98078.1"/>
    <property type="molecule type" value="Genomic_DNA"/>
</dbReference>
<sequence>MTDFRELGRRKRSITDLTDLLGDTTDQLKRYDDMFVKPADETQGSQQAEHAGEPALYGHAADGHDSEDADLCHSQDGNAAETTRFQVNVGRDVIRAIKVAAAEDGLRVSQVVDKALRAYLNQRPKS</sequence>
<feature type="compositionally biased region" description="Basic and acidic residues" evidence="1">
    <location>
        <begin position="61"/>
        <end position="73"/>
    </location>
</feature>
<dbReference type="InterPro" id="IPR010985">
    <property type="entry name" value="Ribbon_hlx_hlx"/>
</dbReference>
<keyword evidence="2" id="KW-0614">Plasmid</keyword>
<evidence type="ECO:0000256" key="1">
    <source>
        <dbReference type="SAM" id="MobiDB-lite"/>
    </source>
</evidence>
<protein>
    <recommendedName>
        <fullName evidence="3">CopG family transcriptional regulator</fullName>
    </recommendedName>
</protein>
<gene>
    <name evidence="2" type="ORF">ABM479_35815</name>
</gene>
<name>A0AAU7S6M1_9HYPH</name>
<reference evidence="2" key="1">
    <citation type="submission" date="2024-06" db="EMBL/GenBank/DDBJ databases">
        <authorList>
            <person name="Li T."/>
            <person name="Gao R."/>
        </authorList>
    </citation>
    <scope>NUCLEOTIDE SEQUENCE</scope>
    <source>
        <strain evidence="2">ZPR3</strain>
        <plasmid evidence="2">unnamed5</plasmid>
    </source>
</reference>
<dbReference type="InterPro" id="IPR013321">
    <property type="entry name" value="Arc_rbn_hlx_hlx"/>
</dbReference>
<dbReference type="AlphaFoldDB" id="A0AAU7S6M1"/>
<accession>A0AAU7S6M1</accession>
<feature type="region of interest" description="Disordered" evidence="1">
    <location>
        <begin position="38"/>
        <end position="74"/>
    </location>
</feature>
<proteinExistence type="predicted"/>
<dbReference type="SUPFAM" id="SSF47598">
    <property type="entry name" value="Ribbon-helix-helix"/>
    <property type="match status" value="1"/>
</dbReference>
<dbReference type="RefSeq" id="WP_349963350.1">
    <property type="nucleotide sequence ID" value="NZ_CP157965.1"/>
</dbReference>
<dbReference type="Gene3D" id="1.10.1220.10">
    <property type="entry name" value="Met repressor-like"/>
    <property type="match status" value="1"/>
</dbReference>
<evidence type="ECO:0008006" key="3">
    <source>
        <dbReference type="Google" id="ProtNLM"/>
    </source>
</evidence>